<reference evidence="3" key="2">
    <citation type="submission" date="2015-01" db="EMBL/GenBank/DDBJ databases">
        <title>Complete genome sequence of Methylobacterium aquaticum strain 22A.</title>
        <authorList>
            <person name="Tani A."/>
            <person name="Ogura Y."/>
            <person name="Hayashi T."/>
        </authorList>
    </citation>
    <scope>NUCLEOTIDE SEQUENCE [LARGE SCALE GENOMIC DNA]</scope>
    <source>
        <strain evidence="3">MA-22A</strain>
        <plasmid evidence="3">Plasmid pMaq22A_2p DNA</plasmid>
    </source>
</reference>
<reference evidence="2 3" key="1">
    <citation type="journal article" date="2015" name="Genome Announc.">
        <title>Complete Genome Sequence of Methylobacterium aquaticum Strain 22A, Isolated from Racomitrium japonicum Moss.</title>
        <authorList>
            <person name="Tani A."/>
            <person name="Ogura Y."/>
            <person name="Hayashi T."/>
            <person name="Kimbara K."/>
        </authorList>
    </citation>
    <scope>NUCLEOTIDE SEQUENCE [LARGE SCALE GENOMIC DNA]</scope>
    <source>
        <strain evidence="2 3">MA-22A</strain>
        <plasmid evidence="3">Plasmid pMaq22A_2p DNA</plasmid>
    </source>
</reference>
<keyword evidence="1" id="KW-0732">Signal</keyword>
<evidence type="ECO:0000313" key="3">
    <source>
        <dbReference type="Proteomes" id="UP000061432"/>
    </source>
</evidence>
<dbReference type="RefSeq" id="WP_060851181.1">
    <property type="nucleotide sequence ID" value="NZ_AP014706.1"/>
</dbReference>
<name>A0A0C6FP52_9HYPH</name>
<evidence type="ECO:0000313" key="2">
    <source>
        <dbReference type="EMBL" id="BAQ50113.1"/>
    </source>
</evidence>
<gene>
    <name evidence="2" type="ORF">Maq22A_2p41775</name>
</gene>
<geneLocation type="plasmid" evidence="3">
    <name>pMaq22A_2p DNA</name>
</geneLocation>
<dbReference type="EMBL" id="AP014706">
    <property type="protein sequence ID" value="BAQ50113.1"/>
    <property type="molecule type" value="Genomic_DNA"/>
</dbReference>
<feature type="chain" id="PRO_5002189426" description="Alginate biosynthesis protein AlgF" evidence="1">
    <location>
        <begin position="25"/>
        <end position="228"/>
    </location>
</feature>
<keyword evidence="2" id="KW-0614">Plasmid</keyword>
<dbReference type="KEGG" id="maqu:Maq22A_2p41775"/>
<dbReference type="AlphaFoldDB" id="A0A0C6FP52"/>
<organism evidence="2 3">
    <name type="scientific">Methylobacterium aquaticum</name>
    <dbReference type="NCBI Taxonomy" id="270351"/>
    <lineage>
        <taxon>Bacteria</taxon>
        <taxon>Pseudomonadati</taxon>
        <taxon>Pseudomonadota</taxon>
        <taxon>Alphaproteobacteria</taxon>
        <taxon>Hyphomicrobiales</taxon>
        <taxon>Methylobacteriaceae</taxon>
        <taxon>Methylobacterium</taxon>
    </lineage>
</organism>
<protein>
    <recommendedName>
        <fullName evidence="4">Alginate biosynthesis protein AlgF</fullName>
    </recommendedName>
</protein>
<evidence type="ECO:0008006" key="4">
    <source>
        <dbReference type="Google" id="ProtNLM"/>
    </source>
</evidence>
<dbReference type="Proteomes" id="UP000061432">
    <property type="component" value="Plasmid pMaq22A_2p"/>
</dbReference>
<proteinExistence type="predicted"/>
<dbReference type="PATRIC" id="fig|270351.10.peg.7266"/>
<evidence type="ECO:0000256" key="1">
    <source>
        <dbReference type="SAM" id="SignalP"/>
    </source>
</evidence>
<accession>A0A0C6FP52</accession>
<feature type="signal peptide" evidence="1">
    <location>
        <begin position="1"/>
        <end position="24"/>
    </location>
</feature>
<sequence length="228" mass="24200">MAARLLARACLAAACLLSSSAARAERSLYGQQPKRDAIFVRVVNALDTEVSVTSDLLPPQTIGIREEARVGSYLNLDRTDAPSLPLVVRAGGQEVRSAVGLSPATKVSLVVRRDGEAIRVVAMASRYEMNQTRTSLSFVNAAPECGPASLKLEPASTVIFPDVAVDTERSRGVNPVSVQLSSGCREGRSTAAKPVRLEAGNAYSVWLLTLRSEPTLIVGSDALPAWTP</sequence>